<dbReference type="EMBL" id="CP014525">
    <property type="protein sequence ID" value="AMW33915.1"/>
    <property type="molecule type" value="Genomic_DNA"/>
</dbReference>
<dbReference type="SUPFAM" id="SSF56399">
    <property type="entry name" value="ADP-ribosylation"/>
    <property type="match status" value="1"/>
</dbReference>
<accession>A0A143DB08</accession>
<dbReference type="Proteomes" id="UP000076066">
    <property type="component" value="Chromosome"/>
</dbReference>
<dbReference type="RefSeq" id="WP_066132039.1">
    <property type="nucleotide sequence ID" value="NZ_CP014525.1"/>
</dbReference>
<dbReference type="STRING" id="1549855.AY555_00585"/>
<dbReference type="PANTHER" id="PTHR34129:SF1">
    <property type="entry name" value="DUF952 DOMAIN-CONTAINING PROTEIN"/>
    <property type="match status" value="1"/>
</dbReference>
<reference evidence="1 2" key="1">
    <citation type="submission" date="2016-02" db="EMBL/GenBank/DDBJ databases">
        <title>Complete Genome of H5569, the type strain of the newly described species Haematospirillium jordaniae.</title>
        <authorList>
            <person name="Nicholson A.C."/>
            <person name="Humrighouse B.W."/>
            <person name="Loparov V."/>
            <person name="McQuiston J.R."/>
        </authorList>
    </citation>
    <scope>NUCLEOTIDE SEQUENCE [LARGE SCALE GENOMIC DNA]</scope>
    <source>
        <strain evidence="1 2">H5569</strain>
    </source>
</reference>
<sequence length="133" mass="15540">MSYTHPRRDLRPEHDTRSPQRLYRLILPEQWRQAVREGFFEGSPTDRADGFIHLSTAAQVMGTAERWFSETSELMLLRIDRDRLAGTVRMEGPELYPHLYGLLPIEAVQETWDLPLNENLRFIFPTEIILASS</sequence>
<dbReference type="InterPro" id="IPR009297">
    <property type="entry name" value="DUF952"/>
</dbReference>
<dbReference type="OrthoDB" id="9799937at2"/>
<dbReference type="GeneID" id="53315658"/>
<dbReference type="PANTHER" id="PTHR34129">
    <property type="entry name" value="BLR1139 PROTEIN"/>
    <property type="match status" value="1"/>
</dbReference>
<evidence type="ECO:0008006" key="3">
    <source>
        <dbReference type="Google" id="ProtNLM"/>
    </source>
</evidence>
<dbReference type="Pfam" id="PF06108">
    <property type="entry name" value="DUF952"/>
    <property type="match status" value="1"/>
</dbReference>
<evidence type="ECO:0000313" key="2">
    <source>
        <dbReference type="Proteomes" id="UP000076066"/>
    </source>
</evidence>
<evidence type="ECO:0000313" key="1">
    <source>
        <dbReference type="EMBL" id="AMW33915.1"/>
    </source>
</evidence>
<proteinExistence type="predicted"/>
<name>A0A143DB08_9PROT</name>
<dbReference type="KEGG" id="hjo:AY555_00585"/>
<organism evidence="1 2">
    <name type="scientific">Haematospirillum jordaniae</name>
    <dbReference type="NCBI Taxonomy" id="1549855"/>
    <lineage>
        <taxon>Bacteria</taxon>
        <taxon>Pseudomonadati</taxon>
        <taxon>Pseudomonadota</taxon>
        <taxon>Alphaproteobacteria</taxon>
        <taxon>Rhodospirillales</taxon>
        <taxon>Novispirillaceae</taxon>
        <taxon>Haematospirillum</taxon>
    </lineage>
</organism>
<dbReference type="AlphaFoldDB" id="A0A143DB08"/>
<dbReference type="Gene3D" id="3.20.170.20">
    <property type="entry name" value="Protein of unknown function DUF952"/>
    <property type="match status" value="1"/>
</dbReference>
<keyword evidence="2" id="KW-1185">Reference proteome</keyword>
<gene>
    <name evidence="1" type="ORF">AY555_00585</name>
</gene>
<protein>
    <recommendedName>
        <fullName evidence="3">Dihydroorotate dehydrogenase</fullName>
    </recommendedName>
</protein>